<gene>
    <name evidence="2" type="ORF">PLEPLA_LOCUS26410</name>
</gene>
<keyword evidence="3" id="KW-1185">Reference proteome</keyword>
<feature type="compositionally biased region" description="Polar residues" evidence="1">
    <location>
        <begin position="193"/>
        <end position="204"/>
    </location>
</feature>
<comment type="caution">
    <text evidence="2">The sequence shown here is derived from an EMBL/GenBank/DDBJ whole genome shotgun (WGS) entry which is preliminary data.</text>
</comment>
<feature type="region of interest" description="Disordered" evidence="1">
    <location>
        <begin position="143"/>
        <end position="167"/>
    </location>
</feature>
<evidence type="ECO:0000313" key="3">
    <source>
        <dbReference type="Proteomes" id="UP001153269"/>
    </source>
</evidence>
<name>A0A9N7UWF4_PLEPL</name>
<protein>
    <submittedName>
        <fullName evidence="2">Uncharacterized protein</fullName>
    </submittedName>
</protein>
<dbReference type="AlphaFoldDB" id="A0A9N7UWF4"/>
<proteinExistence type="predicted"/>
<feature type="region of interest" description="Disordered" evidence="1">
    <location>
        <begin position="185"/>
        <end position="208"/>
    </location>
</feature>
<reference evidence="2" key="1">
    <citation type="submission" date="2020-03" db="EMBL/GenBank/DDBJ databases">
        <authorList>
            <person name="Weist P."/>
        </authorList>
    </citation>
    <scope>NUCLEOTIDE SEQUENCE</scope>
</reference>
<feature type="compositionally biased region" description="Basic and acidic residues" evidence="1">
    <location>
        <begin position="144"/>
        <end position="155"/>
    </location>
</feature>
<evidence type="ECO:0000256" key="1">
    <source>
        <dbReference type="SAM" id="MobiDB-lite"/>
    </source>
</evidence>
<dbReference type="Proteomes" id="UP001153269">
    <property type="component" value="Unassembled WGS sequence"/>
</dbReference>
<sequence length="257" mass="29076">MDRFGVKPAPVPECAARAWRSLNRYHFTASAASTLRIRGTSGAIPNSWRFLARETGFKKRRTSRQHPRFSGTVLRRSVRAETRLLQLPSLGEDALGMPLEKPLRRIGIPQEAVRRERERERETACVRRCDSVRCSCSTEVLQRSAKERGSKREGGGQEEEREGERERGACTAWEFAADLEAREGPRRRRLFPQGSSLPRGNTSDVEGGLRRGLPCIGFETLHQSPTYRPKKYRSYTDAGHTPTKTKCITGTVVIRSH</sequence>
<organism evidence="2 3">
    <name type="scientific">Pleuronectes platessa</name>
    <name type="common">European plaice</name>
    <dbReference type="NCBI Taxonomy" id="8262"/>
    <lineage>
        <taxon>Eukaryota</taxon>
        <taxon>Metazoa</taxon>
        <taxon>Chordata</taxon>
        <taxon>Craniata</taxon>
        <taxon>Vertebrata</taxon>
        <taxon>Euteleostomi</taxon>
        <taxon>Actinopterygii</taxon>
        <taxon>Neopterygii</taxon>
        <taxon>Teleostei</taxon>
        <taxon>Neoteleostei</taxon>
        <taxon>Acanthomorphata</taxon>
        <taxon>Carangaria</taxon>
        <taxon>Pleuronectiformes</taxon>
        <taxon>Pleuronectoidei</taxon>
        <taxon>Pleuronectidae</taxon>
        <taxon>Pleuronectes</taxon>
    </lineage>
</organism>
<dbReference type="EMBL" id="CADEAL010002168">
    <property type="protein sequence ID" value="CAB1438491.1"/>
    <property type="molecule type" value="Genomic_DNA"/>
</dbReference>
<accession>A0A9N7UWF4</accession>
<evidence type="ECO:0000313" key="2">
    <source>
        <dbReference type="EMBL" id="CAB1438491.1"/>
    </source>
</evidence>